<protein>
    <recommendedName>
        <fullName evidence="4">Arabinogalactan endo-beta-1,4-galactanase</fullName>
        <ecNumber evidence="4">3.2.1.89</ecNumber>
    </recommendedName>
</protein>
<keyword evidence="2 4" id="KW-0378">Hydrolase</keyword>
<keyword evidence="7" id="KW-1185">Reference proteome</keyword>
<comment type="similarity">
    <text evidence="1 4">Belongs to the glycosyl hydrolase 53 family.</text>
</comment>
<organism evidence="6 7">
    <name type="scientific">Neobacillus paridis</name>
    <dbReference type="NCBI Taxonomy" id="2803862"/>
    <lineage>
        <taxon>Bacteria</taxon>
        <taxon>Bacillati</taxon>
        <taxon>Bacillota</taxon>
        <taxon>Bacilli</taxon>
        <taxon>Bacillales</taxon>
        <taxon>Bacillaceae</taxon>
        <taxon>Neobacillus</taxon>
    </lineage>
</organism>
<feature type="region of interest" description="Disordered" evidence="5">
    <location>
        <begin position="436"/>
        <end position="463"/>
    </location>
</feature>
<dbReference type="Gene3D" id="3.20.20.80">
    <property type="entry name" value="Glycosidases"/>
    <property type="match status" value="2"/>
</dbReference>
<keyword evidence="4" id="KW-0732">Signal</keyword>
<gene>
    <name evidence="6" type="ORF">JK635_13650</name>
</gene>
<dbReference type="InterPro" id="IPR017853">
    <property type="entry name" value="GH"/>
</dbReference>
<dbReference type="EC" id="3.2.1.89" evidence="4"/>
<dbReference type="PANTHER" id="PTHR34983">
    <property type="entry name" value="ARABINOGALACTAN ENDO-BETA-1,4-GALACTANASE A"/>
    <property type="match status" value="1"/>
</dbReference>
<accession>A0ABS1TPM3</accession>
<feature type="region of interest" description="Disordered" evidence="5">
    <location>
        <begin position="750"/>
        <end position="771"/>
    </location>
</feature>
<evidence type="ECO:0000256" key="1">
    <source>
        <dbReference type="ARBA" id="ARBA00010687"/>
    </source>
</evidence>
<dbReference type="EMBL" id="JAESWB010000181">
    <property type="protein sequence ID" value="MBL4953255.1"/>
    <property type="molecule type" value="Genomic_DNA"/>
</dbReference>
<evidence type="ECO:0000313" key="7">
    <source>
        <dbReference type="Proteomes" id="UP000623967"/>
    </source>
</evidence>
<dbReference type="Pfam" id="PF07745">
    <property type="entry name" value="Glyco_hydro_53"/>
    <property type="match status" value="2"/>
</dbReference>
<dbReference type="GO" id="GO:0016787">
    <property type="term" value="F:hydrolase activity"/>
    <property type="evidence" value="ECO:0007669"/>
    <property type="project" value="UniProtKB-KW"/>
</dbReference>
<feature type="signal peptide" evidence="4">
    <location>
        <begin position="1"/>
        <end position="27"/>
    </location>
</feature>
<evidence type="ECO:0000256" key="3">
    <source>
        <dbReference type="ARBA" id="ARBA00023295"/>
    </source>
</evidence>
<evidence type="ECO:0000256" key="4">
    <source>
        <dbReference type="RuleBase" id="RU361192"/>
    </source>
</evidence>
<dbReference type="RefSeq" id="WP_202654513.1">
    <property type="nucleotide sequence ID" value="NZ_JAESWB010000181.1"/>
</dbReference>
<feature type="chain" id="PRO_5044960693" description="Arabinogalactan endo-beta-1,4-galactanase" evidence="4">
    <location>
        <begin position="28"/>
        <end position="1105"/>
    </location>
</feature>
<keyword evidence="3 4" id="KW-0326">Glycosidase</keyword>
<dbReference type="Proteomes" id="UP000623967">
    <property type="component" value="Unassembled WGS sequence"/>
</dbReference>
<dbReference type="PANTHER" id="PTHR34983:SF2">
    <property type="entry name" value="ENDO-BETA-1,4-GALACTANASE"/>
    <property type="match status" value="1"/>
</dbReference>
<dbReference type="InterPro" id="IPR011683">
    <property type="entry name" value="Glyco_hydro_53"/>
</dbReference>
<sequence length="1105" mass="120524">MNKITKSFLVAGSTLALLTGSFAPSLAVPLAYADTVSSAYSNGTDTGAAKLPAAINKVSTVTEDTIRGVDLTPYQAELAAGVKYKDFNGQTLDENGFMNLLKESGINYINLKVAVNPKNDSGASYGGGNPTLDNAIKTAKAAKAAGLKVNINFLFSDFYTFKDNQKLPKNWSTDNLKQTAVQYIHNALNELKGNNVTPEIITIGSNMAQNFLNQDLATGNEILAAVTHEIRTINSSSKIALGNAGSGSGWFTTIANNLKSAHVDYDILGANVYAAWDKMSDIQGAKEAANNAGKKFAILSVSYPFTDQDSDGQSNGSTAGDIVSQGIGAVSPQGQATYLRKLYSAITTDGNNTADAGVFYDNAVWIAVEAGNSGAHWQANKAAAEQYGTGWATTAAAGYVDGADQWAGASSVDNQALFDDLGNPLQSLTTFKQLLSGTEDNNDSSETNNDIPQADPYQTGADTGLKDQSVTIKKISTMSPDTIRGVDISSYEALKQAGVKYYDYEGKEQSLLKILHDNGVNYIRLRIWNDPKNADGAIYGGGQSDVEHELKIAEEAAKYGIKVLLDFHYSDFWADPAQQILPKAWQGHSDSQLQQDVYNFTSDTIKKFQAVGADVGMVQVGNEITNGMMGVTTNRDKGESYAGVWNDKIKSARVNGYLKAGVKAVRDMAPNALVTLHIETPNVKKYTDIMNAWKRDGVDYDVLGSSYYPYWSVTAKSNTPDTLTKVEKLAASYGKLFAVMETAWTNSLKDSDGTPNSIGEEQSDWQNTNAFPVGSQGQVDAMTSLYSTMMSQSNGLGAFYWEPAWIPVHPGWTNWKANKEIAEKFGTGWASSGAVGYFPDSKLYWNGQPAWGGSSWDNQTLFDNHGYALQSLKFYKDSIGESSTQTTVFKYVDAKTGKSITTNTIVRGTVGQTMKVTLPAVKYYIPSSKSYTYTLKPNTEGVKTITVKYDSNPQGNAVKYGKYVTVTNKNYTVWKNFSWEKKNATAVNKTYLAKYVYNHSNGSKYFSLYDDKGKWVGYINAKAVKAGNGKQGYPLKYGKYVTVKSKHYNVFQSFSWKKKNVKVINKTYLAKYVYYHSNGSKYLSLYDGKGKWIGYINAKAITNKR</sequence>
<evidence type="ECO:0000256" key="2">
    <source>
        <dbReference type="ARBA" id="ARBA00022801"/>
    </source>
</evidence>
<evidence type="ECO:0000256" key="5">
    <source>
        <dbReference type="SAM" id="MobiDB-lite"/>
    </source>
</evidence>
<dbReference type="SUPFAM" id="SSF51445">
    <property type="entry name" value="(Trans)glycosidases"/>
    <property type="match status" value="2"/>
</dbReference>
<name>A0ABS1TPM3_9BACI</name>
<comment type="catalytic activity">
    <reaction evidence="4">
        <text>The enzyme specifically hydrolyzes (1-&gt;4)-beta-D-galactosidic linkages in type I arabinogalactans.</text>
        <dbReference type="EC" id="3.2.1.89"/>
    </reaction>
</comment>
<comment type="caution">
    <text evidence="6">The sequence shown here is derived from an EMBL/GenBank/DDBJ whole genome shotgun (WGS) entry which is preliminary data.</text>
</comment>
<evidence type="ECO:0000313" key="6">
    <source>
        <dbReference type="EMBL" id="MBL4953255.1"/>
    </source>
</evidence>
<reference evidence="6 7" key="1">
    <citation type="submission" date="2021-01" db="EMBL/GenBank/DDBJ databases">
        <title>Genome public.</title>
        <authorList>
            <person name="Liu C."/>
            <person name="Sun Q."/>
        </authorList>
    </citation>
    <scope>NUCLEOTIDE SEQUENCE [LARGE SCALE GENOMIC DNA]</scope>
    <source>
        <strain evidence="6 7">YIM B02564</strain>
    </source>
</reference>
<proteinExistence type="inferred from homology"/>